<dbReference type="Proteomes" id="UP000265618">
    <property type="component" value="Unassembled WGS sequence"/>
</dbReference>
<accession>A0A9K3GLN9</accession>
<evidence type="ECO:0000313" key="1">
    <source>
        <dbReference type="EMBL" id="GIQ86936.1"/>
    </source>
</evidence>
<reference evidence="1 2" key="1">
    <citation type="journal article" date="2018" name="PLoS ONE">
        <title>The draft genome of Kipferlia bialata reveals reductive genome evolution in fornicate parasites.</title>
        <authorList>
            <person name="Tanifuji G."/>
            <person name="Takabayashi S."/>
            <person name="Kume K."/>
            <person name="Takagi M."/>
            <person name="Nakayama T."/>
            <person name="Kamikawa R."/>
            <person name="Inagaki Y."/>
            <person name="Hashimoto T."/>
        </authorList>
    </citation>
    <scope>NUCLEOTIDE SEQUENCE [LARGE SCALE GENOMIC DNA]</scope>
    <source>
        <strain evidence="1">NY0173</strain>
    </source>
</reference>
<dbReference type="AlphaFoldDB" id="A0A9K3GLN9"/>
<proteinExistence type="predicted"/>
<gene>
    <name evidence="1" type="ORF">KIPB_008878</name>
</gene>
<evidence type="ECO:0000313" key="2">
    <source>
        <dbReference type="Proteomes" id="UP000265618"/>
    </source>
</evidence>
<sequence>DSMIKEAEGMAQETLSRARGQAETILNAARAEASALRSLGAAIATTSHENPSKYFLAMRYMDAMSSIINSANTSLQQVTPEVLGIAGLQAMGLNVVAPK</sequence>
<comment type="caution">
    <text evidence="1">The sequence shown here is derived from an EMBL/GenBank/DDBJ whole genome shotgun (WGS) entry which is preliminary data.</text>
</comment>
<feature type="non-terminal residue" evidence="1">
    <location>
        <position position="1"/>
    </location>
</feature>
<keyword evidence="2" id="KW-1185">Reference proteome</keyword>
<organism evidence="1 2">
    <name type="scientific">Kipferlia bialata</name>
    <dbReference type="NCBI Taxonomy" id="797122"/>
    <lineage>
        <taxon>Eukaryota</taxon>
        <taxon>Metamonada</taxon>
        <taxon>Carpediemonas-like organisms</taxon>
        <taxon>Kipferlia</taxon>
    </lineage>
</organism>
<name>A0A9K3GLN9_9EUKA</name>
<dbReference type="EMBL" id="BDIP01002863">
    <property type="protein sequence ID" value="GIQ86936.1"/>
    <property type="molecule type" value="Genomic_DNA"/>
</dbReference>
<protein>
    <submittedName>
        <fullName evidence="1">Uncharacterized protein</fullName>
    </submittedName>
</protein>